<evidence type="ECO:0000256" key="1">
    <source>
        <dbReference type="SAM" id="Coils"/>
    </source>
</evidence>
<dbReference type="EMBL" id="JAUQOO010000012">
    <property type="protein sequence ID" value="MDO7928408.1"/>
    <property type="molecule type" value="Genomic_DNA"/>
</dbReference>
<reference evidence="3 4" key="1">
    <citation type="submission" date="2023-07" db="EMBL/GenBank/DDBJ databases">
        <title>Identification of four novel Pseudomonas species associated with bacterial leaf spot of cucurbits.</title>
        <authorList>
            <person name="Fullem K.R."/>
        </authorList>
    </citation>
    <scope>NUCLEOTIDE SEQUENCE [LARGE SCALE GENOMIC DNA]</scope>
    <source>
        <strain evidence="3 4">KFB 138</strain>
    </source>
</reference>
<feature type="transmembrane region" description="Helical" evidence="2">
    <location>
        <begin position="5"/>
        <end position="22"/>
    </location>
</feature>
<accession>A0ABT9CSD0</accession>
<dbReference type="Proteomes" id="UP001223016">
    <property type="component" value="Unassembled WGS sequence"/>
</dbReference>
<keyword evidence="1" id="KW-0175">Coiled coil</keyword>
<keyword evidence="2" id="KW-1133">Transmembrane helix</keyword>
<organism evidence="3 4">
    <name type="scientific">Pseudomonas serbiensis</name>
    <dbReference type="NCBI Taxonomy" id="3064350"/>
    <lineage>
        <taxon>Bacteria</taxon>
        <taxon>Pseudomonadati</taxon>
        <taxon>Pseudomonadota</taxon>
        <taxon>Gammaproteobacteria</taxon>
        <taxon>Pseudomonadales</taxon>
        <taxon>Pseudomonadaceae</taxon>
        <taxon>Pseudomonas</taxon>
    </lineage>
</organism>
<gene>
    <name evidence="3" type="ORF">Q6A51_16600</name>
</gene>
<dbReference type="RefSeq" id="WP_304575296.1">
    <property type="nucleotide sequence ID" value="NZ_JAUQOO010000012.1"/>
</dbReference>
<proteinExistence type="predicted"/>
<feature type="coiled-coil region" evidence="1">
    <location>
        <begin position="124"/>
        <end position="158"/>
    </location>
</feature>
<evidence type="ECO:0000313" key="3">
    <source>
        <dbReference type="EMBL" id="MDO7928408.1"/>
    </source>
</evidence>
<feature type="transmembrane region" description="Helical" evidence="2">
    <location>
        <begin position="28"/>
        <end position="45"/>
    </location>
</feature>
<comment type="caution">
    <text evidence="3">The sequence shown here is derived from an EMBL/GenBank/DDBJ whole genome shotgun (WGS) entry which is preliminary data.</text>
</comment>
<keyword evidence="4" id="KW-1185">Reference proteome</keyword>
<name>A0ABT9CSD0_9PSED</name>
<keyword evidence="2" id="KW-0472">Membrane</keyword>
<feature type="transmembrane region" description="Helical" evidence="2">
    <location>
        <begin position="57"/>
        <end position="77"/>
    </location>
</feature>
<protein>
    <submittedName>
        <fullName evidence="3">Uncharacterized protein</fullName>
    </submittedName>
</protein>
<keyword evidence="2" id="KW-0812">Transmembrane</keyword>
<evidence type="ECO:0000313" key="4">
    <source>
        <dbReference type="Proteomes" id="UP001223016"/>
    </source>
</evidence>
<sequence length="265" mass="29279">MRTVSLFLGWIFGVVLIFIGLVSFGGNAFAALLILISGVICLPVVRGKVQAKTGKVINGWAVVSVVFVLATTGVILASKTLEKSIAEKGFVSAQEYREAKENGATTKEEWDKIKEGVHAQKALVEEAAKKAALAKEQADNAVAENAKKESEAKALAEKQAKDKSDEKCRLDVTCWGEKHFVAASVFCKTPIEKMAQYDFKWTDGVLEPKFTRYKWADRDRGVITYFGDKIQFQNGFGAFQNHMYSCDYNTLTEQIVKVNAHPGRL</sequence>
<evidence type="ECO:0000256" key="2">
    <source>
        <dbReference type="SAM" id="Phobius"/>
    </source>
</evidence>